<dbReference type="VEuPathDB" id="VectorBase:HLOH_058349"/>
<evidence type="ECO:0000256" key="12">
    <source>
        <dbReference type="ARBA" id="ARBA00023034"/>
    </source>
</evidence>
<dbReference type="InterPro" id="IPR000772">
    <property type="entry name" value="Ricin_B_lectin"/>
</dbReference>
<feature type="domain" description="Ricin B lectin" evidence="18">
    <location>
        <begin position="444"/>
        <end position="531"/>
    </location>
</feature>
<organism evidence="19 20">
    <name type="scientific">Haemaphysalis longicornis</name>
    <name type="common">Bush tick</name>
    <dbReference type="NCBI Taxonomy" id="44386"/>
    <lineage>
        <taxon>Eukaryota</taxon>
        <taxon>Metazoa</taxon>
        <taxon>Ecdysozoa</taxon>
        <taxon>Arthropoda</taxon>
        <taxon>Chelicerata</taxon>
        <taxon>Arachnida</taxon>
        <taxon>Acari</taxon>
        <taxon>Parasitiformes</taxon>
        <taxon>Ixodida</taxon>
        <taxon>Ixodoidea</taxon>
        <taxon>Ixodidae</taxon>
        <taxon>Haemaphysalinae</taxon>
        <taxon>Haemaphysalis</taxon>
    </lineage>
</organism>
<dbReference type="SUPFAM" id="SSF50370">
    <property type="entry name" value="Ricin B-like lectins"/>
    <property type="match status" value="1"/>
</dbReference>
<name>A0A9J6G2X3_HAELO</name>
<dbReference type="Pfam" id="PF00652">
    <property type="entry name" value="Ricin_B_lectin"/>
    <property type="match status" value="1"/>
</dbReference>
<dbReference type="EC" id="2.4.1.-" evidence="16"/>
<evidence type="ECO:0000256" key="15">
    <source>
        <dbReference type="ARBA" id="ARBA00023211"/>
    </source>
</evidence>
<dbReference type="GO" id="GO:0000139">
    <property type="term" value="C:Golgi membrane"/>
    <property type="evidence" value="ECO:0007669"/>
    <property type="project" value="UniProtKB-SubCell"/>
</dbReference>
<evidence type="ECO:0000256" key="9">
    <source>
        <dbReference type="ARBA" id="ARBA00022734"/>
    </source>
</evidence>
<dbReference type="PANTHER" id="PTHR11675:SF43">
    <property type="entry name" value="POLYPEPTIDE N-ACETYLGALACTOSAMINYLTRANSFERASE 1"/>
    <property type="match status" value="1"/>
</dbReference>
<dbReference type="GO" id="GO:0030246">
    <property type="term" value="F:carbohydrate binding"/>
    <property type="evidence" value="ECO:0007669"/>
    <property type="project" value="UniProtKB-KW"/>
</dbReference>
<dbReference type="OrthoDB" id="5988548at2759"/>
<dbReference type="Gene3D" id="2.80.10.50">
    <property type="match status" value="1"/>
</dbReference>
<evidence type="ECO:0000256" key="3">
    <source>
        <dbReference type="ARBA" id="ARBA00004922"/>
    </source>
</evidence>
<comment type="caution">
    <text evidence="19">The sequence shown here is derived from an EMBL/GenBank/DDBJ whole genome shotgun (WGS) entry which is preliminary data.</text>
</comment>
<evidence type="ECO:0000256" key="16">
    <source>
        <dbReference type="RuleBase" id="RU361242"/>
    </source>
</evidence>
<dbReference type="GO" id="GO:0004653">
    <property type="term" value="F:polypeptide N-acetylgalactosaminyltransferase activity"/>
    <property type="evidence" value="ECO:0007669"/>
    <property type="project" value="UniProtKB-ARBA"/>
</dbReference>
<evidence type="ECO:0000256" key="6">
    <source>
        <dbReference type="ARBA" id="ARBA00022679"/>
    </source>
</evidence>
<keyword evidence="10" id="KW-0735">Signal-anchor</keyword>
<accession>A0A9J6G2X3</accession>
<dbReference type="Pfam" id="PF00535">
    <property type="entry name" value="Glycos_transf_2"/>
    <property type="match status" value="1"/>
</dbReference>
<dbReference type="EMBL" id="JABSTR010000005">
    <property type="protein sequence ID" value="KAH9369645.1"/>
    <property type="molecule type" value="Genomic_DNA"/>
</dbReference>
<dbReference type="InterPro" id="IPR001173">
    <property type="entry name" value="Glyco_trans_2-like"/>
</dbReference>
<evidence type="ECO:0000256" key="10">
    <source>
        <dbReference type="ARBA" id="ARBA00022968"/>
    </source>
</evidence>
<keyword evidence="6 16" id="KW-0808">Transferase</keyword>
<dbReference type="PANTHER" id="PTHR11675">
    <property type="entry name" value="N-ACETYLGALACTOSAMINYLTRANSFERASE"/>
    <property type="match status" value="1"/>
</dbReference>
<dbReference type="PROSITE" id="PS50231">
    <property type="entry name" value="RICIN_B_LECTIN"/>
    <property type="match status" value="1"/>
</dbReference>
<keyword evidence="15 16" id="KW-0464">Manganese</keyword>
<dbReference type="InterPro" id="IPR029044">
    <property type="entry name" value="Nucleotide-diphossugar_trans"/>
</dbReference>
<dbReference type="CDD" id="cd02510">
    <property type="entry name" value="pp-GalNAc-T"/>
    <property type="match status" value="1"/>
</dbReference>
<dbReference type="InterPro" id="IPR035992">
    <property type="entry name" value="Ricin_B-like_lectins"/>
</dbReference>
<keyword evidence="13" id="KW-0472">Membrane</keyword>
<sequence length="548" mass="61711">MFVQKHNAVVTLGDKSAAGAAKGVVVIGADAPPYTGHESPLLEDVDDPDEAEFFARLIPHWGQNGAGVYLSGAENETAYKEFSRAGFNAYVSDRVPLNRTLGERRLSSCLNVNYDVEKLPTVSVVIIYCDEIFSVILRTMYSVINRSPRRLLREIILVDDHSQIDEMAGGRMERFVKRHFRPGFVKLIVLPVRGGLIRARLTGAKVASGDVLVFLDAHCEAADGWLEPILDIIRQNRSTMVCPIIDAIQGESLEFMGSPDDIFQIGGFNWKGDFIWFYAPEEWQNSRKNPIEPVLSPTMAGGLFAVDRKYFFEIGAYDDAMEGWGGENLEISFRAWMCGGSVVQAPCSHVGHIFRSYHPFKFPSDKNTFGINTARLAEVWMDSYKKYIYANNPVMKNISYGDVSERKALREKLNCKSFKWYLDNVYPKKFIPDEKVFAYGYFTSYTWGSEIRKEDQCAELGPQSTVDGKVQAKVMTAGCGKVLVSHEHHRWDHTRGGPIRHRVSGLCIESNDTEQEAVLVVPCTGAQNQMWTFQHYIEARPPDAPEKK</sequence>
<evidence type="ECO:0000256" key="5">
    <source>
        <dbReference type="ARBA" id="ARBA00022676"/>
    </source>
</evidence>
<dbReference type="GO" id="GO:0006493">
    <property type="term" value="P:protein O-linked glycosylation"/>
    <property type="evidence" value="ECO:0007669"/>
    <property type="project" value="TreeGrafter"/>
</dbReference>
<dbReference type="InterPro" id="IPR045885">
    <property type="entry name" value="GalNAc-T"/>
</dbReference>
<comment type="cofactor">
    <cofactor evidence="1 16">
        <name>Mn(2+)</name>
        <dbReference type="ChEBI" id="CHEBI:29035"/>
    </cofactor>
</comment>
<comment type="subcellular location">
    <subcellularLocation>
        <location evidence="2 16">Golgi apparatus membrane</location>
        <topology evidence="2 16">Single-pass type II membrane protein</topology>
    </subcellularLocation>
</comment>
<reference evidence="19 20" key="1">
    <citation type="journal article" date="2020" name="Cell">
        <title>Large-Scale Comparative Analyses of Tick Genomes Elucidate Their Genetic Diversity and Vector Capacities.</title>
        <authorList>
            <consortium name="Tick Genome and Microbiome Consortium (TIGMIC)"/>
            <person name="Jia N."/>
            <person name="Wang J."/>
            <person name="Shi W."/>
            <person name="Du L."/>
            <person name="Sun Y."/>
            <person name="Zhan W."/>
            <person name="Jiang J.F."/>
            <person name="Wang Q."/>
            <person name="Zhang B."/>
            <person name="Ji P."/>
            <person name="Bell-Sakyi L."/>
            <person name="Cui X.M."/>
            <person name="Yuan T.T."/>
            <person name="Jiang B.G."/>
            <person name="Yang W.F."/>
            <person name="Lam T.T."/>
            <person name="Chang Q.C."/>
            <person name="Ding S.J."/>
            <person name="Wang X.J."/>
            <person name="Zhu J.G."/>
            <person name="Ruan X.D."/>
            <person name="Zhao L."/>
            <person name="Wei J.T."/>
            <person name="Ye R.Z."/>
            <person name="Que T.C."/>
            <person name="Du C.H."/>
            <person name="Zhou Y.H."/>
            <person name="Cheng J.X."/>
            <person name="Dai P.F."/>
            <person name="Guo W.B."/>
            <person name="Han X.H."/>
            <person name="Huang E.J."/>
            <person name="Li L.F."/>
            <person name="Wei W."/>
            <person name="Gao Y.C."/>
            <person name="Liu J.Z."/>
            <person name="Shao H.Z."/>
            <person name="Wang X."/>
            <person name="Wang C.C."/>
            <person name="Yang T.C."/>
            <person name="Huo Q.B."/>
            <person name="Li W."/>
            <person name="Chen H.Y."/>
            <person name="Chen S.E."/>
            <person name="Zhou L.G."/>
            <person name="Ni X.B."/>
            <person name="Tian J.H."/>
            <person name="Sheng Y."/>
            <person name="Liu T."/>
            <person name="Pan Y.S."/>
            <person name="Xia L.Y."/>
            <person name="Li J."/>
            <person name="Zhao F."/>
            <person name="Cao W.C."/>
        </authorList>
    </citation>
    <scope>NUCLEOTIDE SEQUENCE [LARGE SCALE GENOMIC DNA]</scope>
    <source>
        <strain evidence="19">HaeL-2018</strain>
    </source>
</reference>
<dbReference type="Gene3D" id="3.90.550.10">
    <property type="entry name" value="Spore Coat Polysaccharide Biosynthesis Protein SpsA, Chain A"/>
    <property type="match status" value="1"/>
</dbReference>
<protein>
    <recommendedName>
        <fullName evidence="16">Polypeptide N-acetylgalactosaminyltransferase</fullName>
        <ecNumber evidence="16">2.4.1.-</ecNumber>
    </recommendedName>
    <alternativeName>
        <fullName evidence="16">Protein-UDP acetylgalactosaminyltransferase</fullName>
    </alternativeName>
</protein>
<evidence type="ECO:0000256" key="7">
    <source>
        <dbReference type="ARBA" id="ARBA00022692"/>
    </source>
</evidence>
<keyword evidence="7" id="KW-0812">Transmembrane</keyword>
<keyword evidence="9 16" id="KW-0430">Lectin</keyword>
<keyword evidence="14 16" id="KW-1015">Disulfide bond</keyword>
<evidence type="ECO:0000256" key="8">
    <source>
        <dbReference type="ARBA" id="ARBA00022723"/>
    </source>
</evidence>
<dbReference type="SUPFAM" id="SSF53448">
    <property type="entry name" value="Nucleotide-diphospho-sugar transferases"/>
    <property type="match status" value="1"/>
</dbReference>
<evidence type="ECO:0000259" key="17">
    <source>
        <dbReference type="Pfam" id="PF00535"/>
    </source>
</evidence>
<comment type="similarity">
    <text evidence="4 16">Belongs to the glycosyltransferase 2 family. GalNAc-T subfamily.</text>
</comment>
<keyword evidence="12 16" id="KW-0333">Golgi apparatus</keyword>
<keyword evidence="5 16" id="KW-0328">Glycosyltransferase</keyword>
<proteinExistence type="inferred from homology"/>
<gene>
    <name evidence="19" type="ORF">HPB48_007612</name>
</gene>
<dbReference type="FunFam" id="3.90.550.10:FF:000021">
    <property type="entry name" value="Polypeptide N-acetylgalactosaminyltransferase"/>
    <property type="match status" value="1"/>
</dbReference>
<keyword evidence="20" id="KW-1185">Reference proteome</keyword>
<dbReference type="Proteomes" id="UP000821853">
    <property type="component" value="Chromosome 3"/>
</dbReference>
<evidence type="ECO:0000313" key="20">
    <source>
        <dbReference type="Proteomes" id="UP000821853"/>
    </source>
</evidence>
<evidence type="ECO:0000256" key="14">
    <source>
        <dbReference type="ARBA" id="ARBA00023157"/>
    </source>
</evidence>
<evidence type="ECO:0000256" key="4">
    <source>
        <dbReference type="ARBA" id="ARBA00005680"/>
    </source>
</evidence>
<evidence type="ECO:0000256" key="1">
    <source>
        <dbReference type="ARBA" id="ARBA00001936"/>
    </source>
</evidence>
<dbReference type="AlphaFoldDB" id="A0A9J6G2X3"/>
<evidence type="ECO:0000313" key="19">
    <source>
        <dbReference type="EMBL" id="KAH9369645.1"/>
    </source>
</evidence>
<feature type="domain" description="Glycosyltransferase 2-like" evidence="17">
    <location>
        <begin position="123"/>
        <end position="311"/>
    </location>
</feature>
<evidence type="ECO:0000259" key="18">
    <source>
        <dbReference type="Pfam" id="PF00652"/>
    </source>
</evidence>
<evidence type="ECO:0000256" key="13">
    <source>
        <dbReference type="ARBA" id="ARBA00023136"/>
    </source>
</evidence>
<keyword evidence="11" id="KW-1133">Transmembrane helix</keyword>
<evidence type="ECO:0000256" key="2">
    <source>
        <dbReference type="ARBA" id="ARBA00004323"/>
    </source>
</evidence>
<dbReference type="GO" id="GO:0046872">
    <property type="term" value="F:metal ion binding"/>
    <property type="evidence" value="ECO:0007669"/>
    <property type="project" value="UniProtKB-KW"/>
</dbReference>
<keyword evidence="8" id="KW-0479">Metal-binding</keyword>
<evidence type="ECO:0000256" key="11">
    <source>
        <dbReference type="ARBA" id="ARBA00022989"/>
    </source>
</evidence>
<comment type="pathway">
    <text evidence="3 16">Protein modification; protein glycosylation.</text>
</comment>